<dbReference type="InterPro" id="IPR023806">
    <property type="entry name" value="CHP03905"/>
</dbReference>
<dbReference type="EC" id="1.17.4.1" evidence="2"/>
<dbReference type="NCBIfam" id="TIGR03905">
    <property type="entry name" value="TIGR03905_4_Cys"/>
    <property type="match status" value="1"/>
</dbReference>
<reference evidence="7 8" key="1">
    <citation type="submission" date="2022-06" db="EMBL/GenBank/DDBJ databases">
        <title>A taxonomic note on the genus Prevotella: Description of four novel genera and emended description of the genera Hallella and Xylanibacter.</title>
        <authorList>
            <person name="Hitch T.C.A."/>
        </authorList>
    </citation>
    <scope>NUCLEOTIDE SEQUENCE [LARGE SCALE GENOMIC DNA]</scope>
    <source>
        <strain evidence="7 8">DSM 100619</strain>
    </source>
</reference>
<comment type="caution">
    <text evidence="7">The sequence shown here is derived from an EMBL/GenBank/DDBJ whole genome shotgun (WGS) entry which is preliminary data.</text>
</comment>
<keyword evidence="3" id="KW-0237">DNA synthesis</keyword>
<accession>A0ABT1BT32</accession>
<keyword evidence="4" id="KW-0547">Nucleotide-binding</keyword>
<evidence type="ECO:0000259" key="6">
    <source>
        <dbReference type="Pfam" id="PF12637"/>
    </source>
</evidence>
<feature type="domain" description="TSCPD" evidence="6">
    <location>
        <begin position="6"/>
        <end position="80"/>
    </location>
</feature>
<dbReference type="EMBL" id="JAMXLY010000001">
    <property type="protein sequence ID" value="MCO6024252.1"/>
    <property type="molecule type" value="Genomic_DNA"/>
</dbReference>
<evidence type="ECO:0000313" key="7">
    <source>
        <dbReference type="EMBL" id="MCO6024252.1"/>
    </source>
</evidence>
<sequence length="83" mass="9026">MAHLRYKTQGTCSFWIDVDVNDDGNIGDVRFTGGCDGNTKGICSLVRGMKASEVKKRLKGILCGKKSTSCPDQLAHALEKMGY</sequence>
<dbReference type="Proteomes" id="UP001204015">
    <property type="component" value="Unassembled WGS sequence"/>
</dbReference>
<dbReference type="Pfam" id="PF12637">
    <property type="entry name" value="TSCPD"/>
    <property type="match status" value="1"/>
</dbReference>
<evidence type="ECO:0000256" key="3">
    <source>
        <dbReference type="ARBA" id="ARBA00022634"/>
    </source>
</evidence>
<comment type="catalytic activity">
    <reaction evidence="5">
        <text>a 2'-deoxyribonucleoside 5'-diphosphate + [thioredoxin]-disulfide + H2O = a ribonucleoside 5'-diphosphate + [thioredoxin]-dithiol</text>
        <dbReference type="Rhea" id="RHEA:23252"/>
        <dbReference type="Rhea" id="RHEA-COMP:10698"/>
        <dbReference type="Rhea" id="RHEA-COMP:10700"/>
        <dbReference type="ChEBI" id="CHEBI:15377"/>
        <dbReference type="ChEBI" id="CHEBI:29950"/>
        <dbReference type="ChEBI" id="CHEBI:50058"/>
        <dbReference type="ChEBI" id="CHEBI:57930"/>
        <dbReference type="ChEBI" id="CHEBI:73316"/>
        <dbReference type="EC" id="1.17.4.1"/>
    </reaction>
</comment>
<evidence type="ECO:0000313" key="8">
    <source>
        <dbReference type="Proteomes" id="UP001204015"/>
    </source>
</evidence>
<organism evidence="7 8">
    <name type="scientific">Segatella cerevisiae</name>
    <dbReference type="NCBI Taxonomy" id="2053716"/>
    <lineage>
        <taxon>Bacteria</taxon>
        <taxon>Pseudomonadati</taxon>
        <taxon>Bacteroidota</taxon>
        <taxon>Bacteroidia</taxon>
        <taxon>Bacteroidales</taxon>
        <taxon>Prevotellaceae</taxon>
        <taxon>Segatella</taxon>
    </lineage>
</organism>
<evidence type="ECO:0000256" key="2">
    <source>
        <dbReference type="ARBA" id="ARBA00012274"/>
    </source>
</evidence>
<name>A0ABT1BT32_9BACT</name>
<comment type="similarity">
    <text evidence="1">Belongs to the ribonucleoside diphosphate reductase class-2 family.</text>
</comment>
<evidence type="ECO:0000256" key="5">
    <source>
        <dbReference type="ARBA" id="ARBA00047754"/>
    </source>
</evidence>
<evidence type="ECO:0000256" key="4">
    <source>
        <dbReference type="ARBA" id="ARBA00022741"/>
    </source>
</evidence>
<protein>
    <recommendedName>
        <fullName evidence="2">ribonucleoside-diphosphate reductase</fullName>
        <ecNumber evidence="2">1.17.4.1</ecNumber>
    </recommendedName>
</protein>
<keyword evidence="8" id="KW-1185">Reference proteome</keyword>
<gene>
    <name evidence="7" type="ORF">NG821_00055</name>
</gene>
<dbReference type="InterPro" id="IPR024434">
    <property type="entry name" value="TSCPD_dom"/>
</dbReference>
<dbReference type="RefSeq" id="WP_252759615.1">
    <property type="nucleotide sequence ID" value="NZ_JAMXLY010000001.1"/>
</dbReference>
<proteinExistence type="inferred from homology"/>
<evidence type="ECO:0000256" key="1">
    <source>
        <dbReference type="ARBA" id="ARBA00007405"/>
    </source>
</evidence>